<evidence type="ECO:0000313" key="2">
    <source>
        <dbReference type="Proteomes" id="UP000246702"/>
    </source>
</evidence>
<proteinExistence type="predicted"/>
<dbReference type="GeneID" id="37108204"/>
<dbReference type="EMBL" id="MSFK01000001">
    <property type="protein sequence ID" value="PWY96767.1"/>
    <property type="molecule type" value="Genomic_DNA"/>
</dbReference>
<name>A0A317XFY7_9EURO</name>
<gene>
    <name evidence="1" type="ORF">BO94DRAFT_19536</name>
</gene>
<comment type="caution">
    <text evidence="1">The sequence shown here is derived from an EMBL/GenBank/DDBJ whole genome shotgun (WGS) entry which is preliminary data.</text>
</comment>
<keyword evidence="2" id="KW-1185">Reference proteome</keyword>
<accession>A0A317XFY7</accession>
<organism evidence="1 2">
    <name type="scientific">Aspergillus sclerotioniger CBS 115572</name>
    <dbReference type="NCBI Taxonomy" id="1450535"/>
    <lineage>
        <taxon>Eukaryota</taxon>
        <taxon>Fungi</taxon>
        <taxon>Dikarya</taxon>
        <taxon>Ascomycota</taxon>
        <taxon>Pezizomycotina</taxon>
        <taxon>Eurotiomycetes</taxon>
        <taxon>Eurotiomycetidae</taxon>
        <taxon>Eurotiales</taxon>
        <taxon>Aspergillaceae</taxon>
        <taxon>Aspergillus</taxon>
        <taxon>Aspergillus subgen. Circumdati</taxon>
    </lineage>
</organism>
<protein>
    <submittedName>
        <fullName evidence="1">Uncharacterized protein</fullName>
    </submittedName>
</protein>
<evidence type="ECO:0000313" key="1">
    <source>
        <dbReference type="EMBL" id="PWY96767.1"/>
    </source>
</evidence>
<dbReference type="Proteomes" id="UP000246702">
    <property type="component" value="Unassembled WGS sequence"/>
</dbReference>
<reference evidence="1 2" key="1">
    <citation type="submission" date="2016-12" db="EMBL/GenBank/DDBJ databases">
        <title>The genomes of Aspergillus section Nigri reveals drivers in fungal speciation.</title>
        <authorList>
            <consortium name="DOE Joint Genome Institute"/>
            <person name="Vesth T.C."/>
            <person name="Nybo J."/>
            <person name="Theobald S."/>
            <person name="Brandl J."/>
            <person name="Frisvad J.C."/>
            <person name="Nielsen K.F."/>
            <person name="Lyhne E.K."/>
            <person name="Kogle M.E."/>
            <person name="Kuo A."/>
            <person name="Riley R."/>
            <person name="Clum A."/>
            <person name="Nolan M."/>
            <person name="Lipzen A."/>
            <person name="Salamov A."/>
            <person name="Henrissat B."/>
            <person name="Wiebenga A."/>
            <person name="De Vries R.P."/>
            <person name="Grigoriev I.V."/>
            <person name="Mortensen U.H."/>
            <person name="Andersen M.R."/>
            <person name="Baker S.E."/>
        </authorList>
    </citation>
    <scope>NUCLEOTIDE SEQUENCE [LARGE SCALE GENOMIC DNA]</scope>
    <source>
        <strain evidence="1 2">CBS 115572</strain>
    </source>
</reference>
<dbReference type="RefSeq" id="XP_025473528.1">
    <property type="nucleotide sequence ID" value="XM_025606061.1"/>
</dbReference>
<sequence length="153" mass="17435">MTYDDRISKYNVLNLPSAGSPCLPCHTMKSELAIIWTYIILSGYSVDQGLRNSAELVLDADMLRNKAWFAWMSHGHAHYHCEVSQNPGLPVVLRLGNCPSWHWKVFLNRAPHQRRNFVKPNSLVLHLNLQVKSWSVDSLLYLEGVPGNPRSAR</sequence>
<dbReference type="AlphaFoldDB" id="A0A317XFY7"/>